<dbReference type="PROSITE" id="PS50943">
    <property type="entry name" value="HTH_CROC1"/>
    <property type="match status" value="1"/>
</dbReference>
<dbReference type="EMBL" id="BMKI01000006">
    <property type="protein sequence ID" value="GGC94971.1"/>
    <property type="molecule type" value="Genomic_DNA"/>
</dbReference>
<name>A0ABQ1PD94_9ENTE</name>
<dbReference type="InterPro" id="IPR001387">
    <property type="entry name" value="Cro/C1-type_HTH"/>
</dbReference>
<dbReference type="CDD" id="cd00093">
    <property type="entry name" value="HTH_XRE"/>
    <property type="match status" value="1"/>
</dbReference>
<dbReference type="Gene3D" id="1.10.260.40">
    <property type="entry name" value="lambda repressor-like DNA-binding domains"/>
    <property type="match status" value="1"/>
</dbReference>
<feature type="domain" description="HTH cro/C1-type" evidence="1">
    <location>
        <begin position="36"/>
        <end position="62"/>
    </location>
</feature>
<organism evidence="2 3">
    <name type="scientific">Enterococcus wangshanyuanii</name>
    <dbReference type="NCBI Taxonomy" id="2005703"/>
    <lineage>
        <taxon>Bacteria</taxon>
        <taxon>Bacillati</taxon>
        <taxon>Bacillota</taxon>
        <taxon>Bacilli</taxon>
        <taxon>Lactobacillales</taxon>
        <taxon>Enterococcaceae</taxon>
        <taxon>Enterococcus</taxon>
    </lineage>
</organism>
<reference evidence="3" key="1">
    <citation type="journal article" date="2019" name="Int. J. Syst. Evol. Microbiol.">
        <title>The Global Catalogue of Microorganisms (GCM) 10K type strain sequencing project: providing services to taxonomists for standard genome sequencing and annotation.</title>
        <authorList>
            <consortium name="The Broad Institute Genomics Platform"/>
            <consortium name="The Broad Institute Genome Sequencing Center for Infectious Disease"/>
            <person name="Wu L."/>
            <person name="Ma J."/>
        </authorList>
    </citation>
    <scope>NUCLEOTIDE SEQUENCE [LARGE SCALE GENOMIC DNA]</scope>
    <source>
        <strain evidence="3">CGMCC 1.15942</strain>
    </source>
</reference>
<evidence type="ECO:0000313" key="2">
    <source>
        <dbReference type="EMBL" id="GGC94971.1"/>
    </source>
</evidence>
<dbReference type="Pfam" id="PF13443">
    <property type="entry name" value="HTH_26"/>
    <property type="match status" value="1"/>
</dbReference>
<keyword evidence="3" id="KW-1185">Reference proteome</keyword>
<dbReference type="InterPro" id="IPR010982">
    <property type="entry name" value="Lambda_DNA-bd_dom_sf"/>
</dbReference>
<accession>A0ABQ1PD94</accession>
<proteinExistence type="predicted"/>
<dbReference type="Proteomes" id="UP000630615">
    <property type="component" value="Unassembled WGS sequence"/>
</dbReference>
<dbReference type="RefSeq" id="WP_088270544.1">
    <property type="nucleotide sequence ID" value="NZ_BMKI01000006.1"/>
</dbReference>
<evidence type="ECO:0000259" key="1">
    <source>
        <dbReference type="PROSITE" id="PS50943"/>
    </source>
</evidence>
<gene>
    <name evidence="2" type="ORF">GCM10011573_25790</name>
</gene>
<sequence length="101" mass="11628">MNREDFLKLLIESKYGNVKVFSEAIKIPYTTVRTILEKGVGNARIDNVLKICKGLDISPEQLSVDFDFDTTFSEIIKKTSSLSKEDQTKLLQYINNNFYIE</sequence>
<protein>
    <recommendedName>
        <fullName evidence="1">HTH cro/C1-type domain-containing protein</fullName>
    </recommendedName>
</protein>
<evidence type="ECO:0000313" key="3">
    <source>
        <dbReference type="Proteomes" id="UP000630615"/>
    </source>
</evidence>
<comment type="caution">
    <text evidence="2">The sequence shown here is derived from an EMBL/GenBank/DDBJ whole genome shotgun (WGS) entry which is preliminary data.</text>
</comment>